<keyword evidence="6" id="KW-0472">Membrane</keyword>
<name>A0ABR1UUF8_9PEZI</name>
<dbReference type="PANTHER" id="PTHR31859">
    <property type="entry name" value="TETRATRICOPEPTIDE REPEAT PROTEIN 39 FAMILY MEMBER"/>
    <property type="match status" value="1"/>
</dbReference>
<dbReference type="InterPro" id="IPR019412">
    <property type="entry name" value="IML2/TPR_39"/>
</dbReference>
<evidence type="ECO:0000256" key="4">
    <source>
        <dbReference type="ARBA" id="ARBA00043897"/>
    </source>
</evidence>
<evidence type="ECO:0000313" key="8">
    <source>
        <dbReference type="Proteomes" id="UP001433268"/>
    </source>
</evidence>
<feature type="compositionally biased region" description="Low complexity" evidence="5">
    <location>
        <begin position="195"/>
        <end position="206"/>
    </location>
</feature>
<keyword evidence="6" id="KW-1133">Transmembrane helix</keyword>
<keyword evidence="6" id="KW-0812">Transmembrane</keyword>
<feature type="region of interest" description="Disordered" evidence="5">
    <location>
        <begin position="1"/>
        <end position="22"/>
    </location>
</feature>
<dbReference type="RefSeq" id="XP_066661163.1">
    <property type="nucleotide sequence ID" value="XM_066818975.1"/>
</dbReference>
<evidence type="ECO:0000256" key="2">
    <source>
        <dbReference type="ARBA" id="ARBA00018424"/>
    </source>
</evidence>
<organism evidence="7 8">
    <name type="scientific">Apiospora hydei</name>
    <dbReference type="NCBI Taxonomy" id="1337664"/>
    <lineage>
        <taxon>Eukaryota</taxon>
        <taxon>Fungi</taxon>
        <taxon>Dikarya</taxon>
        <taxon>Ascomycota</taxon>
        <taxon>Pezizomycotina</taxon>
        <taxon>Sordariomycetes</taxon>
        <taxon>Xylariomycetidae</taxon>
        <taxon>Amphisphaeriales</taxon>
        <taxon>Apiosporaceae</taxon>
        <taxon>Apiospora</taxon>
    </lineage>
</organism>
<evidence type="ECO:0000313" key="7">
    <source>
        <dbReference type="EMBL" id="KAK8062564.1"/>
    </source>
</evidence>
<dbReference type="EMBL" id="JAQQWN010000010">
    <property type="protein sequence ID" value="KAK8062564.1"/>
    <property type="molecule type" value="Genomic_DNA"/>
</dbReference>
<comment type="subunit">
    <text evidence="1">Interacts with lipid droplet proteins.</text>
</comment>
<feature type="compositionally biased region" description="Polar residues" evidence="5">
    <location>
        <begin position="670"/>
        <end position="683"/>
    </location>
</feature>
<evidence type="ECO:0000256" key="5">
    <source>
        <dbReference type="SAM" id="MobiDB-lite"/>
    </source>
</evidence>
<feature type="compositionally biased region" description="Polar residues" evidence="5">
    <location>
        <begin position="12"/>
        <end position="22"/>
    </location>
</feature>
<dbReference type="Pfam" id="PF10300">
    <property type="entry name" value="Iml2-TPR_39"/>
    <property type="match status" value="1"/>
</dbReference>
<feature type="region of interest" description="Disordered" evidence="5">
    <location>
        <begin position="659"/>
        <end position="690"/>
    </location>
</feature>
<proteinExistence type="predicted"/>
<accession>A0ABR1UUF8</accession>
<comment type="caution">
    <text evidence="7">The sequence shown here is derived from an EMBL/GenBank/DDBJ whole genome shotgun (WGS) entry which is preliminary data.</text>
</comment>
<sequence>MSLRSWFRGATPRSTANPSPSESQIDLQAAEIAQIQDAMTSAAKIMNDDIDGAEIDLKKGSSPYHDLGLGITTFMRSILGFEKEMMAEASKRLANCETNAWNEMKKAQKDAATNGQAAKIHPPGSQYALVHAEAQLMSAVVGVLHESLTEGLKGFYKLRKAFLTLDSIMEAETAYLKAKGLHTESTGSKSSLPSAAAKETATPNAASSGDQTEDSDLDFVDAAEEGLPESQKPAQYQGHVEIEGKLKDLSIADAQKPADEQWGKGPNSDLFTDPIDAFVHSGANMCFGVLLLIISMVPPAFSRLLSIIGFRGDRERGVTMMWQSTRFDNINGAVAALVLLAYYNGLLAFADILPSEEETERGAIVGYPKKRCAELLAKMRTRYPDSRLWRLEEARGHSNSKDLHGAIKILLKNTDSKMRQVEALNAFELSLNTMFVGDYPATRDNFLRCIELNDWSHSLYYYFAGCAELETYRSAFHAKVKDETQIALHKRKAEELLLKGRSTAGMKRFMARPMPFEVYVSRKISKWEERQKLLGIDFVDAAGLSPGQEMVFLWNGTKKMAQAELDLSEKMLSWDRLTAPEEAKAKIMAECDEQVIRDVCMAAIRRCGGQLDEAESLLTGALEIDRNLFKGPLKDDWAQPAAAYEMAAVTWWRVQRKKSEKSEKSGGSAPASNGQQADAQSVSSKKEPLSDTEWLKKQTALCEEWLEKVTNWGSFTLDARIGMRVQTGKDTLKWYKREQGWESV</sequence>
<keyword evidence="8" id="KW-1185">Reference proteome</keyword>
<gene>
    <name evidence="7" type="ORF">PG997_014661</name>
</gene>
<feature type="transmembrane region" description="Helical" evidence="6">
    <location>
        <begin position="287"/>
        <end position="310"/>
    </location>
</feature>
<dbReference type="Proteomes" id="UP001433268">
    <property type="component" value="Unassembled WGS sequence"/>
</dbReference>
<evidence type="ECO:0000256" key="3">
    <source>
        <dbReference type="ARBA" id="ARBA00019539"/>
    </source>
</evidence>
<feature type="compositionally biased region" description="Polar residues" evidence="5">
    <location>
        <begin position="183"/>
        <end position="193"/>
    </location>
</feature>
<reference evidence="7 8" key="1">
    <citation type="submission" date="2023-01" db="EMBL/GenBank/DDBJ databases">
        <title>Analysis of 21 Apiospora genomes using comparative genomics revels a genus with tremendous synthesis potential of carbohydrate active enzymes and secondary metabolites.</title>
        <authorList>
            <person name="Sorensen T."/>
        </authorList>
    </citation>
    <scope>NUCLEOTIDE SEQUENCE [LARGE SCALE GENOMIC DNA]</scope>
    <source>
        <strain evidence="7 8">CBS 114990</strain>
    </source>
</reference>
<dbReference type="PANTHER" id="PTHR31859:SF1">
    <property type="entry name" value="TETRATRICOPEPTIDE REPEAT PROTEIN 39C"/>
    <property type="match status" value="1"/>
</dbReference>
<evidence type="ECO:0000256" key="6">
    <source>
        <dbReference type="SAM" id="Phobius"/>
    </source>
</evidence>
<protein>
    <recommendedName>
        <fullName evidence="2">Inclusion body clearance protein IML2</fullName>
    </recommendedName>
    <alternativeName>
        <fullName evidence="3">Inclusion body clearance protein iml2</fullName>
    </alternativeName>
</protein>
<evidence type="ECO:0000256" key="1">
    <source>
        <dbReference type="ARBA" id="ARBA00011408"/>
    </source>
</evidence>
<comment type="function">
    <text evidence="4">Inclusion body (IB) resident protein that interacts strongly with lipid droplet (LD) proteins. Involved in LD-mediated IB clearing after protein folding stress, probably by enabling access to the IBs of an LD-stored soluble sterol derivative that acts as a chaperone in inclusion clearing.</text>
</comment>
<dbReference type="GeneID" id="92052035"/>
<feature type="transmembrane region" description="Helical" evidence="6">
    <location>
        <begin position="330"/>
        <end position="350"/>
    </location>
</feature>
<feature type="region of interest" description="Disordered" evidence="5">
    <location>
        <begin position="182"/>
        <end position="214"/>
    </location>
</feature>